<evidence type="ECO:0000313" key="2">
    <source>
        <dbReference type="EMBL" id="BBF72682.1"/>
    </source>
</evidence>
<dbReference type="Proteomes" id="UP001059971">
    <property type="component" value="Plasmid pBAR3"/>
</dbReference>
<keyword evidence="3" id="KW-1185">Reference proteome</keyword>
<feature type="region of interest" description="Disordered" evidence="1">
    <location>
        <begin position="38"/>
        <end position="74"/>
    </location>
</feature>
<evidence type="ECO:0000256" key="1">
    <source>
        <dbReference type="SAM" id="MobiDB-lite"/>
    </source>
</evidence>
<evidence type="ECO:0000313" key="3">
    <source>
        <dbReference type="Proteomes" id="UP001059971"/>
    </source>
</evidence>
<dbReference type="EMBL" id="AP018821">
    <property type="protein sequence ID" value="BBF72682.1"/>
    <property type="molecule type" value="Genomic_DNA"/>
</dbReference>
<accession>A0ABM7GAH0</accession>
<name>A0ABM7GAH0_9SPHN</name>
<geneLocation type="plasmid" evidence="2 3">
    <name>pBAR3</name>
</geneLocation>
<sequence>MRRNPGLNAREKLSPVVAEPEVMTQHLHRVMMSPLCPQVKPDAKPSAEMPLAGLARSTAHGQRARRGKADRNRK</sequence>
<protein>
    <submittedName>
        <fullName evidence="2">Uncharacterized protein</fullName>
    </submittedName>
</protein>
<gene>
    <name evidence="2" type="ORF">SBA_pBAR3_2490</name>
</gene>
<proteinExistence type="predicted"/>
<reference evidence="2" key="1">
    <citation type="submission" date="2018-07" db="EMBL/GenBank/DDBJ databases">
        <title>Complete genome sequence of Sphingomonas bisphenolicum strain AO1, a bisphenol A degradative bacterium isolated from Japanese farm field.</title>
        <authorList>
            <person name="Murakami M."/>
            <person name="Koh M."/>
            <person name="Koba S."/>
            <person name="Matsumura Y."/>
        </authorList>
    </citation>
    <scope>NUCLEOTIDE SEQUENCE</scope>
    <source>
        <strain evidence="2">AO1</strain>
        <plasmid evidence="2">pBAR3</plasmid>
    </source>
</reference>
<organism evidence="2 3">
    <name type="scientific">Sphingomonas bisphenolicum</name>
    <dbReference type="NCBI Taxonomy" id="296544"/>
    <lineage>
        <taxon>Bacteria</taxon>
        <taxon>Pseudomonadati</taxon>
        <taxon>Pseudomonadota</taxon>
        <taxon>Alphaproteobacteria</taxon>
        <taxon>Sphingomonadales</taxon>
        <taxon>Sphingomonadaceae</taxon>
        <taxon>Sphingomonas</taxon>
    </lineage>
</organism>
<keyword evidence="2" id="KW-0614">Plasmid</keyword>